<dbReference type="AlphaFoldDB" id="A0A6P8BII2"/>
<evidence type="ECO:0000313" key="2">
    <source>
        <dbReference type="RefSeq" id="XP_030986942.1"/>
    </source>
</evidence>
<reference evidence="2" key="1">
    <citation type="journal article" date="2019" name="Mol. Biol. Evol.">
        <title>Blast fungal genomes show frequent chromosomal changes, gene gains and losses, and effector gene turnover.</title>
        <authorList>
            <person name="Gomez Luciano L.B."/>
            <person name="Jason Tsai I."/>
            <person name="Chuma I."/>
            <person name="Tosa Y."/>
            <person name="Chen Y.H."/>
            <person name="Li J.Y."/>
            <person name="Li M.Y."/>
            <person name="Jade Lu M.Y."/>
            <person name="Nakayashiki H."/>
            <person name="Li W.H."/>
        </authorList>
    </citation>
    <scope>NUCLEOTIDE SEQUENCE</scope>
    <source>
        <strain evidence="2">NI907</strain>
    </source>
</reference>
<evidence type="ECO:0000313" key="1">
    <source>
        <dbReference type="Proteomes" id="UP000515153"/>
    </source>
</evidence>
<proteinExistence type="predicted"/>
<dbReference type="GeneID" id="41955753"/>
<reference evidence="2" key="3">
    <citation type="submission" date="2025-08" db="UniProtKB">
        <authorList>
            <consortium name="RefSeq"/>
        </authorList>
    </citation>
    <scope>IDENTIFICATION</scope>
    <source>
        <strain evidence="2">NI907</strain>
    </source>
</reference>
<name>A0A6P8BII2_PYRGI</name>
<organism evidence="1 2">
    <name type="scientific">Pyricularia grisea</name>
    <name type="common">Crabgrass-specific blast fungus</name>
    <name type="synonym">Magnaporthe grisea</name>
    <dbReference type="NCBI Taxonomy" id="148305"/>
    <lineage>
        <taxon>Eukaryota</taxon>
        <taxon>Fungi</taxon>
        <taxon>Dikarya</taxon>
        <taxon>Ascomycota</taxon>
        <taxon>Pezizomycotina</taxon>
        <taxon>Sordariomycetes</taxon>
        <taxon>Sordariomycetidae</taxon>
        <taxon>Magnaporthales</taxon>
        <taxon>Pyriculariaceae</taxon>
        <taxon>Pyricularia</taxon>
    </lineage>
</organism>
<gene>
    <name evidence="2" type="ORF">PgNI_00762</name>
</gene>
<dbReference type="RefSeq" id="XP_030986942.1">
    <property type="nucleotide sequence ID" value="XM_031120839.1"/>
</dbReference>
<protein>
    <submittedName>
        <fullName evidence="2">Uncharacterized protein</fullName>
    </submittedName>
</protein>
<keyword evidence="1" id="KW-1185">Reference proteome</keyword>
<sequence>MVARPNAVTVLRRFLPLRPSHDMIESLKKSLKSLLPLFTRSELQGIPDPRGQLPVLHPFSAEGNLVSDERQLCSAFDVANMARAAARLAVID</sequence>
<reference evidence="2" key="2">
    <citation type="submission" date="2019-10" db="EMBL/GenBank/DDBJ databases">
        <authorList>
            <consortium name="NCBI Genome Project"/>
        </authorList>
    </citation>
    <scope>NUCLEOTIDE SEQUENCE</scope>
    <source>
        <strain evidence="2">NI907</strain>
    </source>
</reference>
<accession>A0A6P8BII2</accession>
<dbReference type="KEGG" id="pgri:PgNI_00762"/>
<dbReference type="Proteomes" id="UP000515153">
    <property type="component" value="Unplaced"/>
</dbReference>